<reference evidence="3" key="1">
    <citation type="submission" date="2014-11" db="EMBL/GenBank/DDBJ databases">
        <authorList>
            <person name="Otto D Thomas"/>
            <person name="Naeem Raeece"/>
        </authorList>
    </citation>
    <scope>NUCLEOTIDE SEQUENCE</scope>
</reference>
<feature type="compositionally biased region" description="Low complexity" evidence="1">
    <location>
        <begin position="272"/>
        <end position="281"/>
    </location>
</feature>
<protein>
    <recommendedName>
        <fullName evidence="4">SAM domain-containing protein</fullName>
    </recommendedName>
</protein>
<feature type="region of interest" description="Disordered" evidence="1">
    <location>
        <begin position="271"/>
        <end position="308"/>
    </location>
</feature>
<evidence type="ECO:0000256" key="2">
    <source>
        <dbReference type="SAM" id="SignalP"/>
    </source>
</evidence>
<feature type="signal peptide" evidence="2">
    <location>
        <begin position="1"/>
        <end position="20"/>
    </location>
</feature>
<dbReference type="PANTHER" id="PTHR39290:SF6">
    <property type="entry name" value="S-ADENOSYL-L-METHIONINE-DEPENDENT METHYLTRANSFERASES SUPERFAMILY PROTEIN"/>
    <property type="match status" value="1"/>
</dbReference>
<evidence type="ECO:0008006" key="4">
    <source>
        <dbReference type="Google" id="ProtNLM"/>
    </source>
</evidence>
<dbReference type="EMBL" id="CDMZ01000894">
    <property type="protein sequence ID" value="CEM23503.1"/>
    <property type="molecule type" value="Genomic_DNA"/>
</dbReference>
<evidence type="ECO:0000256" key="1">
    <source>
        <dbReference type="SAM" id="MobiDB-lite"/>
    </source>
</evidence>
<evidence type="ECO:0000313" key="3">
    <source>
        <dbReference type="EMBL" id="CEM23503.1"/>
    </source>
</evidence>
<dbReference type="VEuPathDB" id="CryptoDB:Cvel_4189"/>
<dbReference type="AlphaFoldDB" id="A0A0G4G521"/>
<dbReference type="PANTHER" id="PTHR39290">
    <property type="entry name" value="C3H1-TYPE DOMAIN-CONTAINING PROTEIN-RELATED"/>
    <property type="match status" value="1"/>
</dbReference>
<feature type="region of interest" description="Disordered" evidence="1">
    <location>
        <begin position="132"/>
        <end position="157"/>
    </location>
</feature>
<feature type="compositionally biased region" description="Acidic residues" evidence="1">
    <location>
        <begin position="609"/>
        <end position="622"/>
    </location>
</feature>
<feature type="region of interest" description="Disordered" evidence="1">
    <location>
        <begin position="430"/>
        <end position="472"/>
    </location>
</feature>
<gene>
    <name evidence="3" type="ORF">Cvel_4189</name>
</gene>
<name>A0A0G4G521_9ALVE</name>
<sequence>MMFHCGGLKKAVLFFNVVCAIQSSGFLHRNPLGLQRGATRKTCSSLRGQASAFGGELTEFKSREIAERAFRNLINDFREDLSDEEQDSLFRAICQSVYITQQHKRRRGYRLEDVYSDWRERESLTSEILRGEETAETSGSGKGKRWSPLGVGDRGNNGKSGRWNPAFKLYERLVSLPELGDFSPVQRWFERVFSFAVPSEDSVEALTQWIKEGARGNTAECVDFGAGSGYWAALLNKRGVKMHACDPQVRGDIPVGRWYDVNREQGGAFLRSLSSSSPASSGDGRNEDVGEKEEGDRGSANRKGGREGSDGCTLLLVWPTLNQLRSAVTNFGGNRVAIVGEDEKGVTANLLTHSEFLLEGALPLNHWPGQHDAVWLFRRAPKENPSVFGHDARLEALVRGKLELARMDPFFFGSACRLNGLAQMGLEREEEGGEMEDGIGMDGDVSGGIERGDRRSTAEKLEEVERRSGGALSPSPVCLGGGGFVRGRASSSESVGADSDFHYVLQPCSVPVEPVQRFLSEAKMLEWGVDGEDVEDETVGEEEEEEEEGGYGGMEMMSFVGSSGQKLRRPALEVSAGGGRQLEAEEEGTGFEGDFVETVDDSQGRGGEEMEEEESNGEEEEAVEGLDERLFFDKAESNDSSLSLSLFDCLSALNLVSEGGMTVDEFEALSHPSELPKPSTLLLRIERERLTLRGALQCSEGDLQELGFPMGSRKLLMELLQNVKANQRGLRLEQKLNSSKLFSSA</sequence>
<accession>A0A0G4G521</accession>
<dbReference type="InterPro" id="IPR029063">
    <property type="entry name" value="SAM-dependent_MTases_sf"/>
</dbReference>
<feature type="compositionally biased region" description="Acidic residues" evidence="1">
    <location>
        <begin position="430"/>
        <end position="439"/>
    </location>
</feature>
<feature type="compositionally biased region" description="Basic and acidic residues" evidence="1">
    <location>
        <begin position="450"/>
        <end position="468"/>
    </location>
</feature>
<organism evidence="3">
    <name type="scientific">Chromera velia CCMP2878</name>
    <dbReference type="NCBI Taxonomy" id="1169474"/>
    <lineage>
        <taxon>Eukaryota</taxon>
        <taxon>Sar</taxon>
        <taxon>Alveolata</taxon>
        <taxon>Colpodellida</taxon>
        <taxon>Chromeraceae</taxon>
        <taxon>Chromera</taxon>
    </lineage>
</organism>
<proteinExistence type="predicted"/>
<dbReference type="SUPFAM" id="SSF53335">
    <property type="entry name" value="S-adenosyl-L-methionine-dependent methyltransferases"/>
    <property type="match status" value="1"/>
</dbReference>
<feature type="chain" id="PRO_5005189506" description="SAM domain-containing protein" evidence="2">
    <location>
        <begin position="21"/>
        <end position="745"/>
    </location>
</feature>
<feature type="region of interest" description="Disordered" evidence="1">
    <location>
        <begin position="595"/>
        <end position="622"/>
    </location>
</feature>
<feature type="compositionally biased region" description="Basic and acidic residues" evidence="1">
    <location>
        <begin position="284"/>
        <end position="308"/>
    </location>
</feature>
<keyword evidence="2" id="KW-0732">Signal</keyword>